<proteinExistence type="predicted"/>
<comment type="caution">
    <text evidence="2">The sequence shown here is derived from an EMBL/GenBank/DDBJ whole genome shotgun (WGS) entry which is preliminary data.</text>
</comment>
<dbReference type="EMBL" id="CAAALY010246298">
    <property type="protein sequence ID" value="VEL33730.1"/>
    <property type="molecule type" value="Genomic_DNA"/>
</dbReference>
<sequence>MEDSASRAREPQRSDSISLLEHASRRSLIVDCHVPELLLPQENIAQVAESTIGLDGLNGGSDGRSGGGSILAGLGTLASTHFPLQPDSALSSSSGFGSAPNDVGHASSPCISPQTTAKSGGGLVTDRPDEAGVRLSGQPEARQFVFEPAQPRPLGVTKASVEAAGCIGAREACRRGLYKVSFGSTLTEYHSSEATICSSSQEHQQRLSSLIQVPHEYQQFFPDTQEPWPSNAPMESQQTCPDDSYVTAFPGSFSFNALLVNDPTFMSPKDRNHLAEFEACGKTIHSPPAESDLHRNPPLL</sequence>
<evidence type="ECO:0000313" key="3">
    <source>
        <dbReference type="Proteomes" id="UP000784294"/>
    </source>
</evidence>
<feature type="region of interest" description="Disordered" evidence="1">
    <location>
        <begin position="85"/>
        <end position="130"/>
    </location>
</feature>
<keyword evidence="3" id="KW-1185">Reference proteome</keyword>
<feature type="compositionally biased region" description="Low complexity" evidence="1">
    <location>
        <begin position="88"/>
        <end position="99"/>
    </location>
</feature>
<reference evidence="2" key="1">
    <citation type="submission" date="2018-11" db="EMBL/GenBank/DDBJ databases">
        <authorList>
            <consortium name="Pathogen Informatics"/>
        </authorList>
    </citation>
    <scope>NUCLEOTIDE SEQUENCE</scope>
</reference>
<protein>
    <submittedName>
        <fullName evidence="2">Uncharacterized protein</fullName>
    </submittedName>
</protein>
<name>A0A3S5CST7_9PLAT</name>
<gene>
    <name evidence="2" type="ORF">PXEA_LOCUS27170</name>
</gene>
<dbReference type="Proteomes" id="UP000784294">
    <property type="component" value="Unassembled WGS sequence"/>
</dbReference>
<dbReference type="AlphaFoldDB" id="A0A3S5CST7"/>
<accession>A0A3S5CST7</accession>
<feature type="compositionally biased region" description="Polar residues" evidence="1">
    <location>
        <begin position="109"/>
        <end position="118"/>
    </location>
</feature>
<evidence type="ECO:0000313" key="2">
    <source>
        <dbReference type="EMBL" id="VEL33730.1"/>
    </source>
</evidence>
<organism evidence="2 3">
    <name type="scientific">Protopolystoma xenopodis</name>
    <dbReference type="NCBI Taxonomy" id="117903"/>
    <lineage>
        <taxon>Eukaryota</taxon>
        <taxon>Metazoa</taxon>
        <taxon>Spiralia</taxon>
        <taxon>Lophotrochozoa</taxon>
        <taxon>Platyhelminthes</taxon>
        <taxon>Monogenea</taxon>
        <taxon>Polyopisthocotylea</taxon>
        <taxon>Polystomatidea</taxon>
        <taxon>Polystomatidae</taxon>
        <taxon>Protopolystoma</taxon>
    </lineage>
</organism>
<evidence type="ECO:0000256" key="1">
    <source>
        <dbReference type="SAM" id="MobiDB-lite"/>
    </source>
</evidence>